<organism evidence="2 3">
    <name type="scientific">Solidesulfovibrio fructosivorans JJ]</name>
    <dbReference type="NCBI Taxonomy" id="596151"/>
    <lineage>
        <taxon>Bacteria</taxon>
        <taxon>Pseudomonadati</taxon>
        <taxon>Thermodesulfobacteriota</taxon>
        <taxon>Desulfovibrionia</taxon>
        <taxon>Desulfovibrionales</taxon>
        <taxon>Desulfovibrionaceae</taxon>
        <taxon>Solidesulfovibrio</taxon>
    </lineage>
</organism>
<dbReference type="OrthoDB" id="9772604at2"/>
<dbReference type="InterPro" id="IPR050128">
    <property type="entry name" value="Sulfate_adenylyltrnsfr_sub2"/>
</dbReference>
<dbReference type="RefSeq" id="WP_005997119.1">
    <property type="nucleotide sequence ID" value="NZ_AECZ01000060.1"/>
</dbReference>
<evidence type="ECO:0000259" key="1">
    <source>
        <dbReference type="Pfam" id="PF01507"/>
    </source>
</evidence>
<dbReference type="AlphaFoldDB" id="E1K2J0"/>
<evidence type="ECO:0000313" key="2">
    <source>
        <dbReference type="EMBL" id="EFL49173.1"/>
    </source>
</evidence>
<proteinExistence type="predicted"/>
<gene>
    <name evidence="2" type="ORF">DesfrDRAFT_4090</name>
</gene>
<dbReference type="InterPro" id="IPR002500">
    <property type="entry name" value="PAPS_reduct_dom"/>
</dbReference>
<dbReference type="SUPFAM" id="SSF52402">
    <property type="entry name" value="Adenine nucleotide alpha hydrolases-like"/>
    <property type="match status" value="1"/>
</dbReference>
<dbReference type="PANTHER" id="PTHR43196">
    <property type="entry name" value="SULFATE ADENYLYLTRANSFERASE SUBUNIT 2"/>
    <property type="match status" value="1"/>
</dbReference>
<keyword evidence="3" id="KW-1185">Reference proteome</keyword>
<dbReference type="Gene3D" id="3.40.50.620">
    <property type="entry name" value="HUPs"/>
    <property type="match status" value="1"/>
</dbReference>
<sequence>MDEIQREARWALSLDGKIALSKDIVAGAIGRFGPDFRLAWTGAKDSTLVLWVTRRVCAERGLAMPRVVTINEGDPFDEIVDFQKRLVDAWGLDLTVVANDDILSRKPHIGDVIPVDALSGDSRAELARTGFTGEAFPFDPESPIGNQLMKVAPLNAFLRRAGVAALATAIRWDEHPARANEDYESPREDPPHLRIHPILHMLERDVWDITLGNDIPFCELYRQGYRSLGTKTGTVRQSDLPAWEQDLADRSGERAGRDQEKEEAMEQLRALGYM</sequence>
<comment type="caution">
    <text evidence="2">The sequence shown here is derived from an EMBL/GenBank/DDBJ whole genome shotgun (WGS) entry which is preliminary data.</text>
</comment>
<name>E1K2J0_SOLFR</name>
<reference evidence="2 3" key="1">
    <citation type="submission" date="2010-08" db="EMBL/GenBank/DDBJ databases">
        <title>The draft genome of Desulfovibrio fructosovorans JJ.</title>
        <authorList>
            <consortium name="US DOE Joint Genome Institute (JGI-PGF)"/>
            <person name="Lucas S."/>
            <person name="Copeland A."/>
            <person name="Lapidus A."/>
            <person name="Cheng J.-F."/>
            <person name="Bruce D."/>
            <person name="Goodwin L."/>
            <person name="Pitluck S."/>
            <person name="Land M.L."/>
            <person name="Hauser L."/>
            <person name="Chang Y.-J."/>
            <person name="Jeffries C."/>
            <person name="Wall J.D."/>
            <person name="Stahl D.A."/>
            <person name="Arkin A.P."/>
            <person name="Dehal P."/>
            <person name="Stolyar S.M."/>
            <person name="Hazen T.C."/>
            <person name="Woyke T.J."/>
        </authorList>
    </citation>
    <scope>NUCLEOTIDE SEQUENCE [LARGE SCALE GENOMIC DNA]</scope>
    <source>
        <strain evidence="2 3">JJ</strain>
    </source>
</reference>
<dbReference type="STRING" id="596151.DesfrDRAFT_4090"/>
<feature type="domain" description="Phosphoadenosine phosphosulphate reductase" evidence="1">
    <location>
        <begin position="146"/>
        <end position="231"/>
    </location>
</feature>
<dbReference type="EMBL" id="AECZ01000060">
    <property type="protein sequence ID" value="EFL49173.1"/>
    <property type="molecule type" value="Genomic_DNA"/>
</dbReference>
<dbReference type="eggNOG" id="COG0175">
    <property type="taxonomic scope" value="Bacteria"/>
</dbReference>
<dbReference type="PANTHER" id="PTHR43196:SF1">
    <property type="entry name" value="SULFATE ADENYLYLTRANSFERASE SUBUNIT 2"/>
    <property type="match status" value="1"/>
</dbReference>
<protein>
    <submittedName>
        <fullName evidence="2">Phosphoadenosine phosphosulfate reductase</fullName>
    </submittedName>
</protein>
<dbReference type="Pfam" id="PF01507">
    <property type="entry name" value="PAPS_reduct"/>
    <property type="match status" value="1"/>
</dbReference>
<dbReference type="GO" id="GO:0003824">
    <property type="term" value="F:catalytic activity"/>
    <property type="evidence" value="ECO:0007669"/>
    <property type="project" value="InterPro"/>
</dbReference>
<dbReference type="Proteomes" id="UP000006250">
    <property type="component" value="Unassembled WGS sequence"/>
</dbReference>
<evidence type="ECO:0000313" key="3">
    <source>
        <dbReference type="Proteomes" id="UP000006250"/>
    </source>
</evidence>
<accession>E1K2J0</accession>
<dbReference type="InterPro" id="IPR014729">
    <property type="entry name" value="Rossmann-like_a/b/a_fold"/>
</dbReference>